<comment type="caution">
    <text evidence="1">The sequence shown here is derived from an EMBL/GenBank/DDBJ whole genome shotgun (WGS) entry which is preliminary data.</text>
</comment>
<evidence type="ECO:0000313" key="1">
    <source>
        <dbReference type="EMBL" id="MFC5713356.1"/>
    </source>
</evidence>
<dbReference type="Proteomes" id="UP001596142">
    <property type="component" value="Unassembled WGS sequence"/>
</dbReference>
<organism evidence="1 2">
    <name type="scientific">Thalassorhabdus alkalitolerans</name>
    <dbReference type="NCBI Taxonomy" id="2282697"/>
    <lineage>
        <taxon>Bacteria</taxon>
        <taxon>Bacillati</taxon>
        <taxon>Bacillota</taxon>
        <taxon>Bacilli</taxon>
        <taxon>Bacillales</taxon>
        <taxon>Bacillaceae</taxon>
        <taxon>Thalassorhabdus</taxon>
    </lineage>
</organism>
<reference evidence="2" key="1">
    <citation type="journal article" date="2019" name="Int. J. Syst. Evol. Microbiol.">
        <title>The Global Catalogue of Microorganisms (GCM) 10K type strain sequencing project: providing services to taxonomists for standard genome sequencing and annotation.</title>
        <authorList>
            <consortium name="The Broad Institute Genomics Platform"/>
            <consortium name="The Broad Institute Genome Sequencing Center for Infectious Disease"/>
            <person name="Wu L."/>
            <person name="Ma J."/>
        </authorList>
    </citation>
    <scope>NUCLEOTIDE SEQUENCE [LARGE SCALE GENOMIC DNA]</scope>
    <source>
        <strain evidence="2">CECT 7184</strain>
    </source>
</reference>
<keyword evidence="2" id="KW-1185">Reference proteome</keyword>
<accession>A0ABW0YMH3</accession>
<proteinExistence type="predicted"/>
<dbReference type="RefSeq" id="WP_385941086.1">
    <property type="nucleotide sequence ID" value="NZ_JBHSOZ010000005.1"/>
</dbReference>
<dbReference type="EMBL" id="JBHSOZ010000005">
    <property type="protein sequence ID" value="MFC5713356.1"/>
    <property type="molecule type" value="Genomic_DNA"/>
</dbReference>
<gene>
    <name evidence="1" type="ORF">ACFPU1_11210</name>
</gene>
<name>A0ABW0YMH3_9BACI</name>
<evidence type="ECO:0000313" key="2">
    <source>
        <dbReference type="Proteomes" id="UP001596142"/>
    </source>
</evidence>
<protein>
    <submittedName>
        <fullName evidence="1">Uncharacterized protein</fullName>
    </submittedName>
</protein>
<sequence>MIRKEAGKIEWGTLLEKIKGIEERISQMETSQQEDVKSLVEMVCFERVRKTGGIE</sequence>